<dbReference type="InterPro" id="IPR018060">
    <property type="entry name" value="HTH_AraC"/>
</dbReference>
<dbReference type="PANTHER" id="PTHR43130">
    <property type="entry name" value="ARAC-FAMILY TRANSCRIPTIONAL REGULATOR"/>
    <property type="match status" value="1"/>
</dbReference>
<feature type="domain" description="HTH araC/xylS-type" evidence="4">
    <location>
        <begin position="233"/>
        <end position="331"/>
    </location>
</feature>
<dbReference type="Pfam" id="PF12833">
    <property type="entry name" value="HTH_18"/>
    <property type="match status" value="1"/>
</dbReference>
<name>A0ABY1I9U6_9HYPH</name>
<dbReference type="Gene3D" id="3.40.50.880">
    <property type="match status" value="1"/>
</dbReference>
<accession>A0ABY1I9U6</accession>
<dbReference type="PANTHER" id="PTHR43130:SF3">
    <property type="entry name" value="HTH-TYPE TRANSCRIPTIONAL REGULATOR RV1931C"/>
    <property type="match status" value="1"/>
</dbReference>
<dbReference type="InterPro" id="IPR002818">
    <property type="entry name" value="DJ-1/PfpI"/>
</dbReference>
<dbReference type="SMART" id="SM00342">
    <property type="entry name" value="HTH_ARAC"/>
    <property type="match status" value="1"/>
</dbReference>
<dbReference type="Proteomes" id="UP000184290">
    <property type="component" value="Unassembled WGS sequence"/>
</dbReference>
<dbReference type="SUPFAM" id="SSF46689">
    <property type="entry name" value="Homeodomain-like"/>
    <property type="match status" value="2"/>
</dbReference>
<dbReference type="GO" id="GO:0003677">
    <property type="term" value="F:DNA binding"/>
    <property type="evidence" value="ECO:0007669"/>
    <property type="project" value="UniProtKB-KW"/>
</dbReference>
<evidence type="ECO:0000256" key="1">
    <source>
        <dbReference type="ARBA" id="ARBA00023015"/>
    </source>
</evidence>
<dbReference type="SUPFAM" id="SSF52317">
    <property type="entry name" value="Class I glutamine amidotransferase-like"/>
    <property type="match status" value="1"/>
</dbReference>
<keyword evidence="3" id="KW-0804">Transcription</keyword>
<reference evidence="5 6" key="1">
    <citation type="submission" date="2016-11" db="EMBL/GenBank/DDBJ databases">
        <authorList>
            <person name="Varghese N."/>
            <person name="Submissions S."/>
        </authorList>
    </citation>
    <scope>NUCLEOTIDE SEQUENCE [LARGE SCALE GENOMIC DNA]</scope>
    <source>
        <strain evidence="5 6">DSM 21988</strain>
    </source>
</reference>
<dbReference type="InterPro" id="IPR029062">
    <property type="entry name" value="Class_I_gatase-like"/>
</dbReference>
<keyword evidence="6" id="KW-1185">Reference proteome</keyword>
<evidence type="ECO:0000313" key="5">
    <source>
        <dbReference type="EMBL" id="SHI81028.1"/>
    </source>
</evidence>
<evidence type="ECO:0000256" key="3">
    <source>
        <dbReference type="ARBA" id="ARBA00023163"/>
    </source>
</evidence>
<comment type="caution">
    <text evidence="5">The sequence shown here is derived from an EMBL/GenBank/DDBJ whole genome shotgun (WGS) entry which is preliminary data.</text>
</comment>
<protein>
    <submittedName>
        <fullName evidence="5">Transcriptional regulator GlxA family, contains an amidase domain and an AraC-type DNA-binding HTH domain</fullName>
    </submittedName>
</protein>
<evidence type="ECO:0000259" key="4">
    <source>
        <dbReference type="PROSITE" id="PS01124"/>
    </source>
</evidence>
<dbReference type="CDD" id="cd03138">
    <property type="entry name" value="GATase1_AraC_2"/>
    <property type="match status" value="1"/>
</dbReference>
<evidence type="ECO:0000313" key="6">
    <source>
        <dbReference type="Proteomes" id="UP000184290"/>
    </source>
</evidence>
<dbReference type="Pfam" id="PF01965">
    <property type="entry name" value="DJ-1_PfpI"/>
    <property type="match status" value="1"/>
</dbReference>
<dbReference type="EMBL" id="FQZC01000001">
    <property type="protein sequence ID" value="SHI81028.1"/>
    <property type="molecule type" value="Genomic_DNA"/>
</dbReference>
<keyword evidence="2 5" id="KW-0238">DNA-binding</keyword>
<dbReference type="Gene3D" id="1.10.10.60">
    <property type="entry name" value="Homeodomain-like"/>
    <property type="match status" value="2"/>
</dbReference>
<sequence length="339" mass="37557">MVEATRSRTETVAEIGLLIYPDCQLAAVYGLTDLFRIANEWVARSESEAQKRRPAPFVRISHWRADEAGGGIDCVYDSLAGTPHQLTHVIAPPSIVMPEKMRSMPVAASWMNARHAEGSTLCSVCAGAFVLAETGLIDGRRVTTHWAFARQLAERFPGVELAEEQMVIDDGDIMTAGGILAWTDLGLTLVERLMGPSIMLATARFLLVDPPRRSQRPFSQFVPRFDHGDTAILRVQQHVHAHADEPSAVAELAALAGLTERTFLRRFAKATGLRPVEYLQQMRIAKARELLELTGNTVDQIGFSVGYGDPAAFRKLFQRFTGLTPNLYRQRYGLVARRS</sequence>
<organism evidence="5 6">
    <name type="scientific">Aureimonas altamirensis DSM 21988</name>
    <dbReference type="NCBI Taxonomy" id="1121026"/>
    <lineage>
        <taxon>Bacteria</taxon>
        <taxon>Pseudomonadati</taxon>
        <taxon>Pseudomonadota</taxon>
        <taxon>Alphaproteobacteria</taxon>
        <taxon>Hyphomicrobiales</taxon>
        <taxon>Aurantimonadaceae</taxon>
        <taxon>Aureimonas</taxon>
    </lineage>
</organism>
<gene>
    <name evidence="5" type="ORF">SAMN02745911_1241</name>
</gene>
<dbReference type="PROSITE" id="PS01124">
    <property type="entry name" value="HTH_ARAC_FAMILY_2"/>
    <property type="match status" value="1"/>
</dbReference>
<proteinExistence type="predicted"/>
<dbReference type="InterPro" id="IPR018062">
    <property type="entry name" value="HTH_AraC-typ_CS"/>
</dbReference>
<dbReference type="InterPro" id="IPR009057">
    <property type="entry name" value="Homeodomain-like_sf"/>
</dbReference>
<dbReference type="InterPro" id="IPR052158">
    <property type="entry name" value="INH-QAR"/>
</dbReference>
<keyword evidence="1" id="KW-0805">Transcription regulation</keyword>
<evidence type="ECO:0000256" key="2">
    <source>
        <dbReference type="ARBA" id="ARBA00023125"/>
    </source>
</evidence>
<dbReference type="PROSITE" id="PS00041">
    <property type="entry name" value="HTH_ARAC_FAMILY_1"/>
    <property type="match status" value="1"/>
</dbReference>